<dbReference type="RefSeq" id="WP_036163426.1">
    <property type="nucleotide sequence ID" value="NZ_JAMB01000014.1"/>
</dbReference>
<dbReference type="EMBL" id="JAMB01000014">
    <property type="protein sequence ID" value="ETX09840.1"/>
    <property type="molecule type" value="Genomic_DNA"/>
</dbReference>
<proteinExistence type="predicted"/>
<reference evidence="1 2" key="1">
    <citation type="submission" date="2014-01" db="EMBL/GenBank/DDBJ databases">
        <title>Marinomonas ushuaiensis DSM 15871 Genome Sequencing.</title>
        <authorList>
            <person name="Lai Q."/>
            <person name="Shao Z.S."/>
        </authorList>
    </citation>
    <scope>NUCLEOTIDE SEQUENCE [LARGE SCALE GENOMIC DNA]</scope>
    <source>
        <strain evidence="1 2">DSM 15871</strain>
    </source>
</reference>
<accession>X7E1V1</accession>
<dbReference type="InterPro" id="IPR013783">
    <property type="entry name" value="Ig-like_fold"/>
</dbReference>
<dbReference type="NCBIfam" id="NF012196">
    <property type="entry name" value="Ig_like_ice"/>
    <property type="match status" value="2"/>
</dbReference>
<dbReference type="eggNOG" id="COG4932">
    <property type="taxonomic scope" value="Bacteria"/>
</dbReference>
<sequence length="717" mass="74259">MNNNQQQFATLGSTIGSVTKLSGSVVVQSIISQERLIKIGDPVFFSETVVAQDSGSVLIDKAEIAIGPYSIVELSDVNDGPGDIGESIGMNELLQSSIVSANELQQAILNGADPTLIQEAPAADESIIDDQQRVDVTVFRNNKTALPSYGFDTDGKSSSSLFDVSYETRVGSSDLALSSEEVVSGAEEGSVVSIFGIETTTDSGGSLSPDVSSAPNSIPVPNVSIVADTTADAGTVLINDITEDDVINLTENNQIITITGTAAGGDISEGDLVTLVVNHVTYTSIVDSFNNWSVDVAGSDLADDAQFTAIVSSNDAVGNTVETTGSSAHTVDTKAFGQIDTYKVTDDATISAAESAVGETVDITGYVGNDARPGDLITVNLDDLEIGRGIVSDVQDANGKYLYTVPVLGADLANTTQTNPNITVIVSGEDDAGNPFSTQTTEAYFIEAATLADVYVFIDDGNYDGVITEGEAESLLVGGWVESGNSVSSIMITDSLGAVLTIDTGFFSDDDGNWIYFENTVDVSGLANGELKVIVNVEGFNGVVLSSGAEVITKDTDEDTGVVLVDVDTDVFGIGIVQSVSAADDSIEDVASTDEGDDILIGGTLDLDGSNTDTLIAAGDDDFALDVITDFDSKDNGLDVAASLTGLLGGAENKDAVTEFLSVNADVLEQNEEGGDIAGVTFGVGSGYDFDTNSTVIVEGMMQAAFNDQEYSISING</sequence>
<dbReference type="OrthoDB" id="6106816at2"/>
<protein>
    <recommendedName>
        <fullName evidence="3">Bacterial Ig-like domain-containing protein</fullName>
    </recommendedName>
</protein>
<evidence type="ECO:0000313" key="2">
    <source>
        <dbReference type="Proteomes" id="UP000054058"/>
    </source>
</evidence>
<gene>
    <name evidence="1" type="ORF">MUS1_05805</name>
</gene>
<keyword evidence="2" id="KW-1185">Reference proteome</keyword>
<dbReference type="Gene3D" id="2.60.40.10">
    <property type="entry name" value="Immunoglobulins"/>
    <property type="match status" value="2"/>
</dbReference>
<dbReference type="Proteomes" id="UP000054058">
    <property type="component" value="Unassembled WGS sequence"/>
</dbReference>
<evidence type="ECO:0008006" key="3">
    <source>
        <dbReference type="Google" id="ProtNLM"/>
    </source>
</evidence>
<dbReference type="STRING" id="1122207.MUS1_05805"/>
<dbReference type="PATRIC" id="fig|1122207.3.peg.2781"/>
<dbReference type="InterPro" id="IPR049826">
    <property type="entry name" value="Ig-like_ice"/>
</dbReference>
<name>X7E1V1_9GAMM</name>
<organism evidence="1 2">
    <name type="scientific">Marinomonas ushuaiensis DSM 15871</name>
    <dbReference type="NCBI Taxonomy" id="1122207"/>
    <lineage>
        <taxon>Bacteria</taxon>
        <taxon>Pseudomonadati</taxon>
        <taxon>Pseudomonadota</taxon>
        <taxon>Gammaproteobacteria</taxon>
        <taxon>Oceanospirillales</taxon>
        <taxon>Oceanospirillaceae</taxon>
        <taxon>Marinomonas</taxon>
    </lineage>
</organism>
<comment type="caution">
    <text evidence="1">The sequence shown here is derived from an EMBL/GenBank/DDBJ whole genome shotgun (WGS) entry which is preliminary data.</text>
</comment>
<dbReference type="NCBIfam" id="NF033510">
    <property type="entry name" value="Ca_tandemer"/>
    <property type="match status" value="1"/>
</dbReference>
<dbReference type="InterPro" id="IPR047777">
    <property type="entry name" value="LapA-like_RM"/>
</dbReference>
<dbReference type="AlphaFoldDB" id="X7E1V1"/>
<evidence type="ECO:0000313" key="1">
    <source>
        <dbReference type="EMBL" id="ETX09840.1"/>
    </source>
</evidence>
<dbReference type="NCBIfam" id="NF033682">
    <property type="entry name" value="retention_LapA"/>
    <property type="match status" value="1"/>
</dbReference>